<keyword evidence="3" id="KW-1185">Reference proteome</keyword>
<reference evidence="2" key="1">
    <citation type="submission" date="2021-01" db="EMBL/GenBank/DDBJ databases">
        <title>Whole genome shotgun sequence of Virgisporangium aliadipatigenens NBRC 105644.</title>
        <authorList>
            <person name="Komaki H."/>
            <person name="Tamura T."/>
        </authorList>
    </citation>
    <scope>NUCLEOTIDE SEQUENCE</scope>
    <source>
        <strain evidence="2">NBRC 105644</strain>
    </source>
</reference>
<feature type="region of interest" description="Disordered" evidence="1">
    <location>
        <begin position="141"/>
        <end position="173"/>
    </location>
</feature>
<name>A0A8J3YQ82_9ACTN</name>
<comment type="caution">
    <text evidence="2">The sequence shown here is derived from an EMBL/GenBank/DDBJ whole genome shotgun (WGS) entry which is preliminary data.</text>
</comment>
<sequence>MGVLYTIAVLLLVGAAAVDGYRRRRFARAGGTFRCRARAPGGPPAFWPGLRTHWSRRLTARWYDNVLVIRRGPILDRAAVLPVRACVDNRRAVDREKPRLCGKQPLVLELTLADGRRVLVAAAEQARQELVGPYLSAALRGLPDGPAPERRIRRAGGGDPDGGERWDERNRQR</sequence>
<dbReference type="RefSeq" id="WP_203901403.1">
    <property type="nucleotide sequence ID" value="NZ_BOPF01000018.1"/>
</dbReference>
<gene>
    <name evidence="2" type="ORF">Val02_47870</name>
</gene>
<protein>
    <recommendedName>
        <fullName evidence="4">DUF2550 family protein</fullName>
    </recommendedName>
</protein>
<evidence type="ECO:0008006" key="4">
    <source>
        <dbReference type="Google" id="ProtNLM"/>
    </source>
</evidence>
<accession>A0A8J3YQ82</accession>
<organism evidence="2 3">
    <name type="scientific">Virgisporangium aliadipatigenens</name>
    <dbReference type="NCBI Taxonomy" id="741659"/>
    <lineage>
        <taxon>Bacteria</taxon>
        <taxon>Bacillati</taxon>
        <taxon>Actinomycetota</taxon>
        <taxon>Actinomycetes</taxon>
        <taxon>Micromonosporales</taxon>
        <taxon>Micromonosporaceae</taxon>
        <taxon>Virgisporangium</taxon>
    </lineage>
</organism>
<dbReference type="EMBL" id="BOPF01000018">
    <property type="protein sequence ID" value="GIJ47901.1"/>
    <property type="molecule type" value="Genomic_DNA"/>
</dbReference>
<feature type="compositionally biased region" description="Basic and acidic residues" evidence="1">
    <location>
        <begin position="162"/>
        <end position="173"/>
    </location>
</feature>
<dbReference type="AlphaFoldDB" id="A0A8J3YQ82"/>
<dbReference type="Proteomes" id="UP000619260">
    <property type="component" value="Unassembled WGS sequence"/>
</dbReference>
<evidence type="ECO:0000313" key="2">
    <source>
        <dbReference type="EMBL" id="GIJ47901.1"/>
    </source>
</evidence>
<evidence type="ECO:0000313" key="3">
    <source>
        <dbReference type="Proteomes" id="UP000619260"/>
    </source>
</evidence>
<evidence type="ECO:0000256" key="1">
    <source>
        <dbReference type="SAM" id="MobiDB-lite"/>
    </source>
</evidence>
<proteinExistence type="predicted"/>